<protein>
    <submittedName>
        <fullName evidence="2">Uncharacterized protein</fullName>
    </submittedName>
</protein>
<feature type="region of interest" description="Disordered" evidence="1">
    <location>
        <begin position="1"/>
        <end position="24"/>
    </location>
</feature>
<dbReference type="RefSeq" id="WP_244722554.1">
    <property type="nucleotide sequence ID" value="NZ_CP095072.1"/>
</dbReference>
<dbReference type="Proteomes" id="UP000831782">
    <property type="component" value="Chromosome"/>
</dbReference>
<name>A0ABY4F0S0_9BACI</name>
<keyword evidence="3" id="KW-1185">Reference proteome</keyword>
<accession>A0ABY4F0S0</accession>
<dbReference type="EMBL" id="CP095072">
    <property type="protein sequence ID" value="UOQ49782.1"/>
    <property type="molecule type" value="Genomic_DNA"/>
</dbReference>
<sequence length="55" mass="6311">MKMIDLSVPLSPKVKEPTPPKIQYNNHEQGAEEAIHVFKQKGLELKKEDFHRGKA</sequence>
<proteinExistence type="predicted"/>
<evidence type="ECO:0000256" key="1">
    <source>
        <dbReference type="SAM" id="MobiDB-lite"/>
    </source>
</evidence>
<evidence type="ECO:0000313" key="2">
    <source>
        <dbReference type="EMBL" id="UOQ49782.1"/>
    </source>
</evidence>
<organism evidence="2 3">
    <name type="scientific">Gracilibacillus caseinilyticus</name>
    <dbReference type="NCBI Taxonomy" id="2932256"/>
    <lineage>
        <taxon>Bacteria</taxon>
        <taxon>Bacillati</taxon>
        <taxon>Bacillota</taxon>
        <taxon>Bacilli</taxon>
        <taxon>Bacillales</taxon>
        <taxon>Bacillaceae</taxon>
        <taxon>Gracilibacillus</taxon>
    </lineage>
</organism>
<reference evidence="2 3" key="1">
    <citation type="submission" date="2022-04" db="EMBL/GenBank/DDBJ databases">
        <title>Gracilibacillus sp. isolated from saltern.</title>
        <authorList>
            <person name="Won M."/>
            <person name="Lee C.-M."/>
            <person name="Woen H.-Y."/>
            <person name="Kwon S.-W."/>
        </authorList>
    </citation>
    <scope>NUCLEOTIDE SEQUENCE [LARGE SCALE GENOMIC DNA]</scope>
    <source>
        <strain evidence="2 3">SSWR10-1</strain>
    </source>
</reference>
<gene>
    <name evidence="2" type="ORF">MUN88_06815</name>
</gene>
<evidence type="ECO:0000313" key="3">
    <source>
        <dbReference type="Proteomes" id="UP000831782"/>
    </source>
</evidence>